<sequence length="117" mass="12479">MSTQHIASAAVVKVSIGSPSGNRVAQFVQRGDLVPGGVADEQLEHLVSRGLIEAVEVEEPEEPGEVDEGAYKRVSVADLKAEIEKRNDGREDDAKIVPAEPGQRPQLVAALLADDKK</sequence>
<evidence type="ECO:0000256" key="1">
    <source>
        <dbReference type="SAM" id="MobiDB-lite"/>
    </source>
</evidence>
<proteinExistence type="predicted"/>
<organism evidence="2 3">
    <name type="scientific">Microbacterium algeriense</name>
    <dbReference type="NCBI Taxonomy" id="2615184"/>
    <lineage>
        <taxon>Bacteria</taxon>
        <taxon>Bacillati</taxon>
        <taxon>Actinomycetota</taxon>
        <taxon>Actinomycetes</taxon>
        <taxon>Micrococcales</taxon>
        <taxon>Microbacteriaceae</taxon>
        <taxon>Microbacterium</taxon>
    </lineage>
</organism>
<keyword evidence="3" id="KW-1185">Reference proteome</keyword>
<evidence type="ECO:0000313" key="3">
    <source>
        <dbReference type="Proteomes" id="UP000478836"/>
    </source>
</evidence>
<evidence type="ECO:0000313" key="2">
    <source>
        <dbReference type="EMBL" id="KAB1867331.1"/>
    </source>
</evidence>
<gene>
    <name evidence="2" type="ORF">F6A08_05970</name>
</gene>
<feature type="compositionally biased region" description="Basic and acidic residues" evidence="1">
    <location>
        <begin position="83"/>
        <end position="95"/>
    </location>
</feature>
<accession>A0ABQ6VC74</accession>
<name>A0ABQ6VC74_9MICO</name>
<evidence type="ECO:0008006" key="4">
    <source>
        <dbReference type="Google" id="ProtNLM"/>
    </source>
</evidence>
<protein>
    <recommendedName>
        <fullName evidence="4">Mu-like prophage FluMu N-terminal domain-containing protein</fullName>
    </recommendedName>
</protein>
<dbReference type="RefSeq" id="WP_151458889.1">
    <property type="nucleotide sequence ID" value="NZ_WAAO01000001.1"/>
</dbReference>
<comment type="caution">
    <text evidence="2">The sequence shown here is derived from an EMBL/GenBank/DDBJ whole genome shotgun (WGS) entry which is preliminary data.</text>
</comment>
<dbReference type="EMBL" id="WAAO01000001">
    <property type="protein sequence ID" value="KAB1867331.1"/>
    <property type="molecule type" value="Genomic_DNA"/>
</dbReference>
<dbReference type="GeneID" id="77475988"/>
<dbReference type="Proteomes" id="UP000478836">
    <property type="component" value="Unassembled WGS sequence"/>
</dbReference>
<feature type="region of interest" description="Disordered" evidence="1">
    <location>
        <begin position="83"/>
        <end position="102"/>
    </location>
</feature>
<reference evidence="3" key="1">
    <citation type="submission" date="2019-09" db="EMBL/GenBank/DDBJ databases">
        <title>Whole genome sequencing of Microbacterium maritypicum.</title>
        <authorList>
            <person name="Lenchi N."/>
        </authorList>
    </citation>
    <scope>NUCLEOTIDE SEQUENCE [LARGE SCALE GENOMIC DNA]</scope>
    <source>
        <strain evidence="3">G1</strain>
    </source>
</reference>